<dbReference type="Proteomes" id="UP001153636">
    <property type="component" value="Chromosome 3"/>
</dbReference>
<evidence type="ECO:0000256" key="3">
    <source>
        <dbReference type="ARBA" id="ARBA00022816"/>
    </source>
</evidence>
<comment type="subcellular location">
    <subcellularLocation>
        <location evidence="1">Nucleus</location>
        <location evidence="1">Nuclear pore complex</location>
    </subcellularLocation>
</comment>
<evidence type="ECO:0000313" key="10">
    <source>
        <dbReference type="Proteomes" id="UP001153636"/>
    </source>
</evidence>
<evidence type="ECO:0000256" key="1">
    <source>
        <dbReference type="ARBA" id="ARBA00004567"/>
    </source>
</evidence>
<keyword evidence="7" id="KW-0539">Nucleus</keyword>
<dbReference type="EMBL" id="OV651815">
    <property type="protein sequence ID" value="CAH1107746.1"/>
    <property type="molecule type" value="Genomic_DNA"/>
</dbReference>
<dbReference type="GO" id="GO:0006406">
    <property type="term" value="P:mRNA export from nucleus"/>
    <property type="evidence" value="ECO:0007669"/>
    <property type="project" value="TreeGrafter"/>
</dbReference>
<evidence type="ECO:0008006" key="11">
    <source>
        <dbReference type="Google" id="ProtNLM"/>
    </source>
</evidence>
<keyword evidence="3" id="KW-0509">mRNA transport</keyword>
<evidence type="ECO:0000256" key="4">
    <source>
        <dbReference type="ARBA" id="ARBA00022927"/>
    </source>
</evidence>
<dbReference type="GO" id="GO:0005643">
    <property type="term" value="C:nuclear pore"/>
    <property type="evidence" value="ECO:0007669"/>
    <property type="project" value="UniProtKB-SubCell"/>
</dbReference>
<dbReference type="Pfam" id="PF10168">
    <property type="entry name" value="Nup88"/>
    <property type="match status" value="1"/>
</dbReference>
<name>A0A9P0CTD1_9CUCU</name>
<dbReference type="InterPro" id="IPR019321">
    <property type="entry name" value="Nucleoporin_Nup88"/>
</dbReference>
<evidence type="ECO:0000256" key="8">
    <source>
        <dbReference type="SAM" id="Coils"/>
    </source>
</evidence>
<dbReference type="GO" id="GO:0000055">
    <property type="term" value="P:ribosomal large subunit export from nucleus"/>
    <property type="evidence" value="ECO:0007669"/>
    <property type="project" value="InterPro"/>
</dbReference>
<evidence type="ECO:0000256" key="7">
    <source>
        <dbReference type="ARBA" id="ARBA00023242"/>
    </source>
</evidence>
<dbReference type="InterPro" id="IPR037700">
    <property type="entry name" value="NUP88/NUP82"/>
</dbReference>
<keyword evidence="2" id="KW-0813">Transport</keyword>
<accession>A0A9P0CTD1</accession>
<dbReference type="OrthoDB" id="341482at2759"/>
<dbReference type="GO" id="GO:0000056">
    <property type="term" value="P:ribosomal small subunit export from nucleus"/>
    <property type="evidence" value="ECO:0007669"/>
    <property type="project" value="InterPro"/>
</dbReference>
<dbReference type="PANTHER" id="PTHR13257:SF0">
    <property type="entry name" value="NUCLEAR PORE COMPLEX PROTEIN NUP88"/>
    <property type="match status" value="1"/>
</dbReference>
<organism evidence="9 10">
    <name type="scientific">Psylliodes chrysocephalus</name>
    <dbReference type="NCBI Taxonomy" id="3402493"/>
    <lineage>
        <taxon>Eukaryota</taxon>
        <taxon>Metazoa</taxon>
        <taxon>Ecdysozoa</taxon>
        <taxon>Arthropoda</taxon>
        <taxon>Hexapoda</taxon>
        <taxon>Insecta</taxon>
        <taxon>Pterygota</taxon>
        <taxon>Neoptera</taxon>
        <taxon>Endopterygota</taxon>
        <taxon>Coleoptera</taxon>
        <taxon>Polyphaga</taxon>
        <taxon>Cucujiformia</taxon>
        <taxon>Chrysomeloidea</taxon>
        <taxon>Chrysomelidae</taxon>
        <taxon>Galerucinae</taxon>
        <taxon>Alticini</taxon>
        <taxon>Psylliodes</taxon>
    </lineage>
</organism>
<gene>
    <name evidence="9" type="ORF">PSYICH_LOCUS9360</name>
</gene>
<keyword evidence="5" id="KW-0811">Translocation</keyword>
<keyword evidence="10" id="KW-1185">Reference proteome</keyword>
<dbReference type="PANTHER" id="PTHR13257">
    <property type="entry name" value="NUCLEOPORIN NUP84-RELATED"/>
    <property type="match status" value="1"/>
</dbReference>
<protein>
    <recommendedName>
        <fullName evidence="11">Nuclear pore complex protein Nup88</fullName>
    </recommendedName>
</protein>
<keyword evidence="4" id="KW-0653">Protein transport</keyword>
<reference evidence="9" key="1">
    <citation type="submission" date="2022-01" db="EMBL/GenBank/DDBJ databases">
        <authorList>
            <person name="King R."/>
        </authorList>
    </citation>
    <scope>NUCLEOTIDE SEQUENCE</scope>
</reference>
<keyword evidence="6" id="KW-0906">Nuclear pore complex</keyword>
<proteinExistence type="predicted"/>
<evidence type="ECO:0000313" key="9">
    <source>
        <dbReference type="EMBL" id="CAH1107746.1"/>
    </source>
</evidence>
<evidence type="ECO:0000256" key="5">
    <source>
        <dbReference type="ARBA" id="ARBA00023010"/>
    </source>
</evidence>
<dbReference type="AlphaFoldDB" id="A0A9P0CTD1"/>
<evidence type="ECO:0000256" key="6">
    <source>
        <dbReference type="ARBA" id="ARBA00023132"/>
    </source>
</evidence>
<evidence type="ECO:0000256" key="2">
    <source>
        <dbReference type="ARBA" id="ARBA00022448"/>
    </source>
</evidence>
<feature type="coiled-coil region" evidence="8">
    <location>
        <begin position="401"/>
        <end position="474"/>
    </location>
</feature>
<sequence>MEVRQAKFHPGSQNQNHILVLTSDNMLRLYQIENNQSANIGIYSVGEKPTTFFPGSKTPFLDIYGEVAVDFDFGHPEIFDGSRKSPVIDNSFVLRSQNRNTDEKYMINVETQTVDKIVPKKLGKQTAEKDWNNLVWPVFILRSDMSVWKPILKGPLPMTAFENDQTEACSLICLNTVPQILCIALSNGTLCHSIFLDINQDSLTEMKENRRSLTELPDKELLAFERVELELGLATCEEDFDAIYKCPIFLQRDDSKSCRYYATHSAGVHSVVISCVDELQDFVNQPEGADPTPDIFSNLSKAEYLVCTKTAASEKSNPVIGFALYYEPTSIITLLSDGSLVSLCVLFSGCLPKLEDLIISDDTTITSPLKKMLQEPFEQYIQKILKKTSTQPVLKLPPSSVNSQEENYELLQRTAQVFREEYFKNHQKAREELEKRIQMLNMMKKNQQKELENMMRERDELQESASNLAEKSENLLMLVSRKKSAPSEAEKEFLKELNVSSQKIGVYGDKIDKIKSKLKYQQIQMENWKSQETKKISALNETHTNTIKTNIQETTKKITVMIKQVNEYRKQLHLK</sequence>
<dbReference type="GO" id="GO:0006606">
    <property type="term" value="P:protein import into nucleus"/>
    <property type="evidence" value="ECO:0007669"/>
    <property type="project" value="TreeGrafter"/>
</dbReference>
<dbReference type="GO" id="GO:0017056">
    <property type="term" value="F:structural constituent of nuclear pore"/>
    <property type="evidence" value="ECO:0007669"/>
    <property type="project" value="InterPro"/>
</dbReference>
<keyword evidence="8" id="KW-0175">Coiled coil</keyword>